<evidence type="ECO:0000256" key="3">
    <source>
        <dbReference type="ARBA" id="ARBA00022771"/>
    </source>
</evidence>
<protein>
    <recommendedName>
        <fullName evidence="6">C2H2-type domain-containing protein</fullName>
    </recommendedName>
</protein>
<organism evidence="7">
    <name type="scientific">Toxocara canis</name>
    <name type="common">Canine roundworm</name>
    <dbReference type="NCBI Taxonomy" id="6265"/>
    <lineage>
        <taxon>Eukaryota</taxon>
        <taxon>Metazoa</taxon>
        <taxon>Ecdysozoa</taxon>
        <taxon>Nematoda</taxon>
        <taxon>Chromadorea</taxon>
        <taxon>Rhabditida</taxon>
        <taxon>Spirurina</taxon>
        <taxon>Ascaridomorpha</taxon>
        <taxon>Ascaridoidea</taxon>
        <taxon>Toxocaridae</taxon>
        <taxon>Toxocara</taxon>
    </lineage>
</organism>
<dbReference type="SUPFAM" id="SSF57667">
    <property type="entry name" value="beta-beta-alpha zinc fingers"/>
    <property type="match status" value="2"/>
</dbReference>
<dbReference type="AlphaFoldDB" id="A0A3P7I2P3"/>
<feature type="domain" description="C2H2-type" evidence="6">
    <location>
        <begin position="322"/>
        <end position="348"/>
    </location>
</feature>
<dbReference type="PANTHER" id="PTHR23235">
    <property type="entry name" value="KRUEPPEL-LIKE TRANSCRIPTION FACTOR"/>
    <property type="match status" value="1"/>
</dbReference>
<dbReference type="InterPro" id="IPR013087">
    <property type="entry name" value="Znf_C2H2_type"/>
</dbReference>
<keyword evidence="3 5" id="KW-0863">Zinc-finger</keyword>
<evidence type="ECO:0000313" key="7">
    <source>
        <dbReference type="EMBL" id="VDM41135.1"/>
    </source>
</evidence>
<feature type="domain" description="C2H2-type" evidence="6">
    <location>
        <begin position="377"/>
        <end position="400"/>
    </location>
</feature>
<evidence type="ECO:0000259" key="6">
    <source>
        <dbReference type="PROSITE" id="PS50157"/>
    </source>
</evidence>
<sequence length="526" mass="59586">MSEIVFSKIICLFRFETSTLGGVEDGNNRRSVLQDGGCSWRCIHTLWISSQEHPSLLYSCRMDTAVDDLCLRYSLRTPFILKAMIDGANLPATDPKNTLINLIGESEMGLFIRLTNCASDGDTPSAIRLSLSTPGADHWKAHLLSLIETLGTDLRKERWRRQLLEKDAVTMKTQIAQMERNQGWQEKELEMLYAVVAQQAQASSSALPPYKQHLSARRAVVSLQKPNRTATFTQSSVAKSDVMMGDGRTEGLRNDNLLLGVVSRLLCSLCPDEVHLTDQECMRQHFVSRHLDREMGRCRACPEVRCRVDPVAHMKMHSSRVYACEFCGKKGRKHYLKAHIRTHTGEKPFTCQVCARSFADSSTFRRHQMVHTGEKKHSCPICGRCIARKDNVKTHIRSHARLILSSRKQFDDICSNSFALLLSWLGPSEEQAVMGESTANSWQNSTTLLLSELITIQESLLTRLEDASLKLSRQRIRTVYDHLSKSERYITLLHSLHDEILNLSQRSRQLALRAQSLSKALAQLQH</sequence>
<evidence type="ECO:0000256" key="2">
    <source>
        <dbReference type="ARBA" id="ARBA00022737"/>
    </source>
</evidence>
<feature type="domain" description="C2H2-type" evidence="6">
    <location>
        <begin position="349"/>
        <end position="376"/>
    </location>
</feature>
<gene>
    <name evidence="7" type="ORF">TCNE_LOCUS9814</name>
</gene>
<dbReference type="Gene3D" id="3.30.160.60">
    <property type="entry name" value="Classic Zinc Finger"/>
    <property type="match status" value="3"/>
</dbReference>
<evidence type="ECO:0000256" key="4">
    <source>
        <dbReference type="ARBA" id="ARBA00022833"/>
    </source>
</evidence>
<dbReference type="FunFam" id="3.30.160.60:FF:000100">
    <property type="entry name" value="Zinc finger 45-like"/>
    <property type="match status" value="1"/>
</dbReference>
<name>A0A3P7I2P3_TOXCA</name>
<dbReference type="Pfam" id="PF00096">
    <property type="entry name" value="zf-C2H2"/>
    <property type="match status" value="2"/>
</dbReference>
<keyword evidence="2" id="KW-0677">Repeat</keyword>
<keyword evidence="4" id="KW-0862">Zinc</keyword>
<dbReference type="FunFam" id="3.30.160.60:FF:002343">
    <property type="entry name" value="Zinc finger protein 33A"/>
    <property type="match status" value="1"/>
</dbReference>
<proteinExistence type="predicted"/>
<dbReference type="PROSITE" id="PS50157">
    <property type="entry name" value="ZINC_FINGER_C2H2_2"/>
    <property type="match status" value="3"/>
</dbReference>
<evidence type="ECO:0000256" key="1">
    <source>
        <dbReference type="ARBA" id="ARBA00022723"/>
    </source>
</evidence>
<reference evidence="7" key="1">
    <citation type="submission" date="2018-11" db="EMBL/GenBank/DDBJ databases">
        <authorList>
            <consortium name="Pathogen Informatics"/>
        </authorList>
    </citation>
    <scope>NUCLEOTIDE SEQUENCE [LARGE SCALE GENOMIC DNA]</scope>
</reference>
<accession>A0A3P7I2P3</accession>
<dbReference type="InterPro" id="IPR036236">
    <property type="entry name" value="Znf_C2H2_sf"/>
</dbReference>
<keyword evidence="1" id="KW-0479">Metal-binding</keyword>
<evidence type="ECO:0000256" key="5">
    <source>
        <dbReference type="PROSITE-ProRule" id="PRU00042"/>
    </source>
</evidence>
<dbReference type="PROSITE" id="PS00028">
    <property type="entry name" value="ZINC_FINGER_C2H2_1"/>
    <property type="match status" value="2"/>
</dbReference>
<dbReference type="EMBL" id="UYWY01020293">
    <property type="protein sequence ID" value="VDM41135.1"/>
    <property type="molecule type" value="Genomic_DNA"/>
</dbReference>
<dbReference type="GO" id="GO:0008270">
    <property type="term" value="F:zinc ion binding"/>
    <property type="evidence" value="ECO:0007669"/>
    <property type="project" value="UniProtKB-KW"/>
</dbReference>
<dbReference type="SMART" id="SM00355">
    <property type="entry name" value="ZnF_C2H2"/>
    <property type="match status" value="4"/>
</dbReference>